<evidence type="ECO:0000313" key="4">
    <source>
        <dbReference type="Proteomes" id="UP000636800"/>
    </source>
</evidence>
<feature type="compositionally biased region" description="Basic and acidic residues" evidence="1">
    <location>
        <begin position="9"/>
        <end position="18"/>
    </location>
</feature>
<protein>
    <submittedName>
        <fullName evidence="3">Uncharacterized protein</fullName>
    </submittedName>
</protein>
<evidence type="ECO:0000313" key="2">
    <source>
        <dbReference type="EMBL" id="KAG0488295.1"/>
    </source>
</evidence>
<dbReference type="EMBL" id="JADCNM010000003">
    <property type="protein sequence ID" value="KAG0490004.1"/>
    <property type="molecule type" value="Genomic_DNA"/>
</dbReference>
<keyword evidence="4" id="KW-1185">Reference proteome</keyword>
<evidence type="ECO:0000256" key="1">
    <source>
        <dbReference type="SAM" id="MobiDB-lite"/>
    </source>
</evidence>
<reference evidence="4 5" key="1">
    <citation type="journal article" date="2020" name="Nat. Food">
        <title>A phased Vanilla planifolia genome enables genetic improvement of flavour and production.</title>
        <authorList>
            <person name="Hasing T."/>
            <person name="Tang H."/>
            <person name="Brym M."/>
            <person name="Khazi F."/>
            <person name="Huang T."/>
            <person name="Chambers A.H."/>
        </authorList>
    </citation>
    <scope>NUCLEOTIDE SEQUENCE [LARGE SCALE GENOMIC DNA]</scope>
    <source>
        <tissue evidence="3">Leaf</tissue>
    </source>
</reference>
<evidence type="ECO:0000313" key="3">
    <source>
        <dbReference type="EMBL" id="KAG0490004.1"/>
    </source>
</evidence>
<gene>
    <name evidence="3" type="ORF">HPP92_006867</name>
    <name evidence="2" type="ORF">HPP92_007106</name>
</gene>
<accession>A0A835RJ83</accession>
<dbReference type="AlphaFoldDB" id="A0A835RJ83"/>
<proteinExistence type="predicted"/>
<dbReference type="Proteomes" id="UP000639772">
    <property type="component" value="Chromosome 3"/>
</dbReference>
<sequence length="69" mass="7898">MIPKKHKERRDADQDGREITPQAVRKHASGAKAISAAQRRNARAKGVRERYKATKKRFWGTLESRARLG</sequence>
<comment type="caution">
    <text evidence="3">The sequence shown here is derived from an EMBL/GenBank/DDBJ whole genome shotgun (WGS) entry which is preliminary data.</text>
</comment>
<dbReference type="EMBL" id="JADCNL010000003">
    <property type="protein sequence ID" value="KAG0488295.1"/>
    <property type="molecule type" value="Genomic_DNA"/>
</dbReference>
<name>A0A835RJ83_VANPL</name>
<feature type="region of interest" description="Disordered" evidence="1">
    <location>
        <begin position="1"/>
        <end position="49"/>
    </location>
</feature>
<organism evidence="3 5">
    <name type="scientific">Vanilla planifolia</name>
    <name type="common">Vanilla</name>
    <dbReference type="NCBI Taxonomy" id="51239"/>
    <lineage>
        <taxon>Eukaryota</taxon>
        <taxon>Viridiplantae</taxon>
        <taxon>Streptophyta</taxon>
        <taxon>Embryophyta</taxon>
        <taxon>Tracheophyta</taxon>
        <taxon>Spermatophyta</taxon>
        <taxon>Magnoliopsida</taxon>
        <taxon>Liliopsida</taxon>
        <taxon>Asparagales</taxon>
        <taxon>Orchidaceae</taxon>
        <taxon>Vanilloideae</taxon>
        <taxon>Vanilleae</taxon>
        <taxon>Vanilla</taxon>
    </lineage>
</organism>
<evidence type="ECO:0000313" key="5">
    <source>
        <dbReference type="Proteomes" id="UP000639772"/>
    </source>
</evidence>
<dbReference type="Proteomes" id="UP000636800">
    <property type="component" value="Chromosome 3"/>
</dbReference>